<dbReference type="HOGENOM" id="CLU_1030691_0_0_1"/>
<dbReference type="OrthoDB" id="291007at2759"/>
<name>W7HLG5_9PEZI</name>
<organism evidence="1 2">
    <name type="scientific">Drechslerella stenobrocha 248</name>
    <dbReference type="NCBI Taxonomy" id="1043628"/>
    <lineage>
        <taxon>Eukaryota</taxon>
        <taxon>Fungi</taxon>
        <taxon>Dikarya</taxon>
        <taxon>Ascomycota</taxon>
        <taxon>Pezizomycotina</taxon>
        <taxon>Orbiliomycetes</taxon>
        <taxon>Orbiliales</taxon>
        <taxon>Orbiliaceae</taxon>
        <taxon>Drechslerella</taxon>
    </lineage>
</organism>
<dbReference type="Proteomes" id="UP000024837">
    <property type="component" value="Unassembled WGS sequence"/>
</dbReference>
<evidence type="ECO:0000313" key="2">
    <source>
        <dbReference type="Proteomes" id="UP000024837"/>
    </source>
</evidence>
<accession>W7HLG5</accession>
<reference evidence="1 2" key="1">
    <citation type="submission" date="2013-05" db="EMBL/GenBank/DDBJ databases">
        <title>Drechslerella stenobrocha genome reveals carnivorous origination and mechanical trapping mechanism of predatory fungi.</title>
        <authorList>
            <person name="Liu X."/>
            <person name="Zhang W."/>
            <person name="Liu K."/>
        </authorList>
    </citation>
    <scope>NUCLEOTIDE SEQUENCE [LARGE SCALE GENOMIC DNA]</scope>
    <source>
        <strain evidence="1 2">248</strain>
    </source>
</reference>
<proteinExistence type="predicted"/>
<dbReference type="AlphaFoldDB" id="W7HLG5"/>
<keyword evidence="2" id="KW-1185">Reference proteome</keyword>
<gene>
    <name evidence="1" type="ORF">DRE_00900</name>
</gene>
<sequence>MQKLPNVRITGTGERRFAKVGPAAQDTTKLQLLRLVVAVAAGPARRFFADAALGDPSLASVWPHSRWFLDIFKRSMDPFPRLSREEVLAAVDQMDLQQKREGLFYLKVKSAYCDPPEIVDATIRNMTATLFDGLYLIDPVASYDNWKEGPDLWAWRLDNRTDENEPQNGGGCNGSPCHGNTEQCDPHPPNNKCDITTSCIQTGQSGGHYCACRAGYKADALDDDISVHHRASFSGQEYRVFVKPGIKCDTLCKWDSLGPINCGEVKVLSN</sequence>
<dbReference type="EMBL" id="KI966433">
    <property type="protein sequence ID" value="EWC44841.1"/>
    <property type="molecule type" value="Genomic_DNA"/>
</dbReference>
<protein>
    <submittedName>
        <fullName evidence="1">Uncharacterized protein</fullName>
    </submittedName>
</protein>
<evidence type="ECO:0000313" key="1">
    <source>
        <dbReference type="EMBL" id="EWC44841.1"/>
    </source>
</evidence>